<evidence type="ECO:0000256" key="1">
    <source>
        <dbReference type="SAM" id="MobiDB-lite"/>
    </source>
</evidence>
<dbReference type="VEuPathDB" id="FungiDB:CLCR_04069"/>
<feature type="region of interest" description="Disordered" evidence="1">
    <location>
        <begin position="359"/>
        <end position="389"/>
    </location>
</feature>
<keyword evidence="5" id="KW-1185">Reference proteome</keyword>
<feature type="compositionally biased region" description="Pro residues" evidence="1">
    <location>
        <begin position="198"/>
        <end position="220"/>
    </location>
</feature>
<feature type="compositionally biased region" description="Polar residues" evidence="1">
    <location>
        <begin position="331"/>
        <end position="344"/>
    </location>
</feature>
<dbReference type="Proteomes" id="UP000094526">
    <property type="component" value="Unassembled WGS sequence"/>
</dbReference>
<reference evidence="5" key="1">
    <citation type="submission" date="2015-07" db="EMBL/GenBank/DDBJ databases">
        <authorList>
            <person name="Teixeira M.M."/>
            <person name="Souza R.C."/>
            <person name="Almeida L.G."/>
            <person name="Vicente V.A."/>
            <person name="de Hoog S."/>
            <person name="Bocca A.L."/>
            <person name="de Almeida S.R."/>
            <person name="Vasconcelos A.T."/>
            <person name="Felipe M.S."/>
        </authorList>
    </citation>
    <scope>NUCLEOTIDE SEQUENCE [LARGE SCALE GENOMIC DNA]</scope>
    <source>
        <strain evidence="5">KSF</strain>
    </source>
</reference>
<feature type="compositionally biased region" description="Polar residues" evidence="1">
    <location>
        <begin position="186"/>
        <end position="197"/>
    </location>
</feature>
<feature type="chain" id="PRO_5008650879" evidence="3">
    <location>
        <begin position="25"/>
        <end position="505"/>
    </location>
</feature>
<dbReference type="EMBL" id="LGRB01000012">
    <property type="protein sequence ID" value="OCT48201.1"/>
    <property type="molecule type" value="Genomic_DNA"/>
</dbReference>
<dbReference type="eggNOG" id="ENOG502SIUZ">
    <property type="taxonomic scope" value="Eukaryota"/>
</dbReference>
<gene>
    <name evidence="4" type="ORF">CLCR_04069</name>
</gene>
<keyword evidence="2" id="KW-1133">Transmembrane helix</keyword>
<comment type="caution">
    <text evidence="4">The sequence shown here is derived from an EMBL/GenBank/DDBJ whole genome shotgun (WGS) entry which is preliminary data.</text>
</comment>
<evidence type="ECO:0000313" key="4">
    <source>
        <dbReference type="EMBL" id="OCT48201.1"/>
    </source>
</evidence>
<protein>
    <submittedName>
        <fullName evidence="4">Uncharacterized protein</fullName>
    </submittedName>
</protein>
<proteinExistence type="predicted"/>
<keyword evidence="2" id="KW-0472">Membrane</keyword>
<feature type="signal peptide" evidence="3">
    <location>
        <begin position="1"/>
        <end position="24"/>
    </location>
</feature>
<keyword evidence="2" id="KW-0812">Transmembrane</keyword>
<dbReference type="OrthoDB" id="4524805at2759"/>
<feature type="transmembrane region" description="Helical" evidence="2">
    <location>
        <begin position="63"/>
        <end position="84"/>
    </location>
</feature>
<feature type="region of interest" description="Disordered" evidence="1">
    <location>
        <begin position="262"/>
        <end position="344"/>
    </location>
</feature>
<sequence>MRCSSSVLALSIFIFVLAIAPARARPHSIWDVNINNDPAPPPERGPPISVGALRDRSKLKYEVIGIVGAYVVWLIVTFVLLFFVGKKLRRRVQTSNQSLSMEIMSKPAPLANQAGRPVEPPLKSPGKMASLRSWASGKSHAYKPSNISVTSTIDEKILQADKAKNMDEMARLYAAVMQHDEEQSQKARSSGQTSPRTPNIPPQYSVPPTPRSIALPPTPRSPYYRPDIIGTLSPRSPRSPQYPPEFQHLRQQETDAQGEVYIEPKSPRSPRSPRLVHPLAPTPAEDPPTRLAHPMAPTPADDLSTRTASQTSSRKKVSPLSFISGEKRRPSNISVRGQPISQPLGSAALSDVSYIDESQASPRFYNPGPPPPTPGQKSAVTVTQEEVGRRTPGALSLANTMGSGGSSSSNSLPFRQFYNETLKSAPATKTTFVGVRESIIGVHPKTGVPQTPYSPYMPFTPMTPITPRSLVTKKEMKKNRKKEGLKVLSEDDMVMSDEDLWSPMK</sequence>
<organism evidence="4 5">
    <name type="scientific">Cladophialophora carrionii</name>
    <dbReference type="NCBI Taxonomy" id="86049"/>
    <lineage>
        <taxon>Eukaryota</taxon>
        <taxon>Fungi</taxon>
        <taxon>Dikarya</taxon>
        <taxon>Ascomycota</taxon>
        <taxon>Pezizomycotina</taxon>
        <taxon>Eurotiomycetes</taxon>
        <taxon>Chaetothyriomycetidae</taxon>
        <taxon>Chaetothyriales</taxon>
        <taxon>Herpotrichiellaceae</taxon>
        <taxon>Cladophialophora</taxon>
    </lineage>
</organism>
<evidence type="ECO:0000256" key="3">
    <source>
        <dbReference type="SAM" id="SignalP"/>
    </source>
</evidence>
<evidence type="ECO:0000313" key="5">
    <source>
        <dbReference type="Proteomes" id="UP000094526"/>
    </source>
</evidence>
<dbReference type="VEuPathDB" id="FungiDB:G647_08349"/>
<evidence type="ECO:0000256" key="2">
    <source>
        <dbReference type="SAM" id="Phobius"/>
    </source>
</evidence>
<name>A0A1C1CIE7_9EURO</name>
<keyword evidence="3" id="KW-0732">Signal</keyword>
<dbReference type="AlphaFoldDB" id="A0A1C1CIE7"/>
<accession>A0A1C1CIE7</accession>
<feature type="region of interest" description="Disordered" evidence="1">
    <location>
        <begin position="178"/>
        <end position="244"/>
    </location>
</feature>